<organism evidence="2 3">
    <name type="scientific">Hymenobacter mucosus</name>
    <dbReference type="NCBI Taxonomy" id="1411120"/>
    <lineage>
        <taxon>Bacteria</taxon>
        <taxon>Pseudomonadati</taxon>
        <taxon>Bacteroidota</taxon>
        <taxon>Cytophagia</taxon>
        <taxon>Cytophagales</taxon>
        <taxon>Hymenobacteraceae</taxon>
        <taxon>Hymenobacter</taxon>
    </lineage>
</organism>
<gene>
    <name evidence="2" type="ORF">SAMN06269173_102331</name>
</gene>
<dbReference type="EMBL" id="FZNS01000002">
    <property type="protein sequence ID" value="SNR42811.1"/>
    <property type="molecule type" value="Genomic_DNA"/>
</dbReference>
<proteinExistence type="predicted"/>
<accession>A0A238W8U0</accession>
<protein>
    <submittedName>
        <fullName evidence="2">Uncharacterized protein</fullName>
    </submittedName>
</protein>
<reference evidence="3" key="1">
    <citation type="submission" date="2017-06" db="EMBL/GenBank/DDBJ databases">
        <authorList>
            <person name="Varghese N."/>
            <person name="Submissions S."/>
        </authorList>
    </citation>
    <scope>NUCLEOTIDE SEQUENCE [LARGE SCALE GENOMIC DNA]</scope>
    <source>
        <strain evidence="3">DSM 28041</strain>
    </source>
</reference>
<evidence type="ECO:0000256" key="1">
    <source>
        <dbReference type="SAM" id="MobiDB-lite"/>
    </source>
</evidence>
<keyword evidence="3" id="KW-1185">Reference proteome</keyword>
<dbReference type="AlphaFoldDB" id="A0A238W8U0"/>
<dbReference type="Proteomes" id="UP000198310">
    <property type="component" value="Unassembled WGS sequence"/>
</dbReference>
<feature type="region of interest" description="Disordered" evidence="1">
    <location>
        <begin position="1"/>
        <end position="34"/>
    </location>
</feature>
<sequence length="145" mass="16185">MEDNLRGHVASENYSLPRPYEPSSSHRGSKRDRLSGTIVSTATKLLPLLELIERIKPHVANDSVFSSRRDKIRAQLAIVQAQLHSDQPKRQAISHAFMLMAEFVQEESKEVSRDEVKESAKRFVLATLKNAPSIISAAHQSGLLS</sequence>
<evidence type="ECO:0000313" key="2">
    <source>
        <dbReference type="EMBL" id="SNR42811.1"/>
    </source>
</evidence>
<name>A0A238W8U0_9BACT</name>
<evidence type="ECO:0000313" key="3">
    <source>
        <dbReference type="Proteomes" id="UP000198310"/>
    </source>
</evidence>